<dbReference type="InterPro" id="IPR057706">
    <property type="entry name" value="DUF7946"/>
</dbReference>
<sequence>MAILIKQRLKFSGGDADNHKVDAYAAAQSLEGIVWALTIITHYGVSGKLRQRGDLSSSVRIFITPPKRGSVFYGLEVWIQENAFLAGMVGGYAVNTVTPFINGLVSYVLNASLTGIRQIPHGAKKYIGRLKDDEVDDLIARVEPPLTRAHAAIGKSVDLLQLTYRTKDLATLDLDSKRYLEARAREDFQTIDTNITSFNVLTGNGRLYHPDEKQTVPFSLSPQAMLGTPQVLTLSMSQYASGNRGVIRLTAQRVQNIDGRLKQLIVSAASEVPQSDWDAGQNPLRTPQNKP</sequence>
<evidence type="ECO:0000256" key="1">
    <source>
        <dbReference type="SAM" id="MobiDB-lite"/>
    </source>
</evidence>
<organism evidence="4 5">
    <name type="scientific">Vannielia litorea</name>
    <dbReference type="NCBI Taxonomy" id="1217970"/>
    <lineage>
        <taxon>Bacteria</taxon>
        <taxon>Pseudomonadati</taxon>
        <taxon>Pseudomonadota</taxon>
        <taxon>Alphaproteobacteria</taxon>
        <taxon>Rhodobacterales</taxon>
        <taxon>Paracoccaceae</taxon>
        <taxon>Vannielia</taxon>
    </lineage>
</organism>
<dbReference type="Pfam" id="PF25679">
    <property type="entry name" value="DUF7947"/>
    <property type="match status" value="1"/>
</dbReference>
<dbReference type="OrthoDB" id="7836660at2"/>
<feature type="domain" description="DUF7946" evidence="2">
    <location>
        <begin position="8"/>
        <end position="180"/>
    </location>
</feature>
<accession>A0A1N6IAG9</accession>
<evidence type="ECO:0000313" key="5">
    <source>
        <dbReference type="Proteomes" id="UP000184932"/>
    </source>
</evidence>
<proteinExistence type="predicted"/>
<dbReference type="InterPro" id="IPR057707">
    <property type="entry name" value="DUF7947"/>
</dbReference>
<dbReference type="RefSeq" id="WP_139301350.1">
    <property type="nucleotide sequence ID" value="NZ_FSRL01000002.1"/>
</dbReference>
<dbReference type="STRING" id="1217970.SAMN05444002_3627"/>
<dbReference type="Proteomes" id="UP000184932">
    <property type="component" value="Unassembled WGS sequence"/>
</dbReference>
<feature type="region of interest" description="Disordered" evidence="1">
    <location>
        <begin position="272"/>
        <end position="291"/>
    </location>
</feature>
<evidence type="ECO:0000259" key="3">
    <source>
        <dbReference type="Pfam" id="PF25679"/>
    </source>
</evidence>
<keyword evidence="5" id="KW-1185">Reference proteome</keyword>
<evidence type="ECO:0000259" key="2">
    <source>
        <dbReference type="Pfam" id="PF25678"/>
    </source>
</evidence>
<feature type="domain" description="DUF7947" evidence="3">
    <location>
        <begin position="187"/>
        <end position="270"/>
    </location>
</feature>
<dbReference type="Pfam" id="PF25678">
    <property type="entry name" value="DUF7946"/>
    <property type="match status" value="1"/>
</dbReference>
<name>A0A1N6IAG9_9RHOB</name>
<reference evidence="5" key="1">
    <citation type="submission" date="2016-11" db="EMBL/GenBank/DDBJ databases">
        <authorList>
            <person name="Varghese N."/>
            <person name="Submissions S."/>
        </authorList>
    </citation>
    <scope>NUCLEOTIDE SEQUENCE [LARGE SCALE GENOMIC DNA]</scope>
    <source>
        <strain evidence="5">DSM 29440</strain>
    </source>
</reference>
<dbReference type="AlphaFoldDB" id="A0A1N6IAG9"/>
<evidence type="ECO:0000313" key="4">
    <source>
        <dbReference type="EMBL" id="SIO29038.1"/>
    </source>
</evidence>
<protein>
    <submittedName>
        <fullName evidence="4">Uncharacterized protein</fullName>
    </submittedName>
</protein>
<gene>
    <name evidence="4" type="ORF">SAMN05444002_3627</name>
</gene>
<dbReference type="EMBL" id="FSRL01000002">
    <property type="protein sequence ID" value="SIO29038.1"/>
    <property type="molecule type" value="Genomic_DNA"/>
</dbReference>